<dbReference type="GO" id="GO:0016829">
    <property type="term" value="F:lyase activity"/>
    <property type="evidence" value="ECO:0007669"/>
    <property type="project" value="UniProtKB-KW"/>
</dbReference>
<evidence type="ECO:0000313" key="1">
    <source>
        <dbReference type="EMBL" id="NYE72743.1"/>
    </source>
</evidence>
<protein>
    <submittedName>
        <fullName evidence="1">2-methylisocitrate lyase-like PEP mutase family enzyme</fullName>
    </submittedName>
</protein>
<dbReference type="InterPro" id="IPR039556">
    <property type="entry name" value="ICL/PEPM"/>
</dbReference>
<dbReference type="CDD" id="cd00377">
    <property type="entry name" value="ICL_PEPM"/>
    <property type="match status" value="1"/>
</dbReference>
<name>A0A7Y9I9Y8_9ACTN</name>
<dbReference type="Gene3D" id="3.20.20.60">
    <property type="entry name" value="Phosphoenolpyruvate-binding domains"/>
    <property type="match status" value="1"/>
</dbReference>
<dbReference type="InterPro" id="IPR040442">
    <property type="entry name" value="Pyrv_kinase-like_dom_sf"/>
</dbReference>
<reference evidence="1 2" key="1">
    <citation type="submission" date="2020-07" db="EMBL/GenBank/DDBJ databases">
        <title>Sequencing the genomes of 1000 actinobacteria strains.</title>
        <authorList>
            <person name="Klenk H.-P."/>
        </authorList>
    </citation>
    <scope>NUCLEOTIDE SEQUENCE [LARGE SCALE GENOMIC DNA]</scope>
    <source>
        <strain evidence="1 2">DSM 22083</strain>
    </source>
</reference>
<comment type="caution">
    <text evidence="1">The sequence shown here is derived from an EMBL/GenBank/DDBJ whole genome shotgun (WGS) entry which is preliminary data.</text>
</comment>
<gene>
    <name evidence="1" type="ORF">BKA15_004072</name>
</gene>
<evidence type="ECO:0000313" key="2">
    <source>
        <dbReference type="Proteomes" id="UP000569914"/>
    </source>
</evidence>
<dbReference type="EMBL" id="JACCBU010000001">
    <property type="protein sequence ID" value="NYE72743.1"/>
    <property type="molecule type" value="Genomic_DNA"/>
</dbReference>
<sequence length="273" mass="28016">MTSTQQRQAEEFHRLHDDLLILPNAWDPPSARMVEAAGAAAVATTSAGVAWSRGVADGGGLDRATALDAAARVIGAVTIPVTVDLEGGYPGEPGGVETAVEQVIEAGAVGINLEDSAGGALLPLAAQAETLRRVRKLVDSTPVRLFVNARIDTFLLAPAGSTGPDLVAATIERARTFVKAGADGVFVPGVTDPALVRDLVAGVPAPLNLMVGRGAPPLARYAELGVRRISAGPTLTLSAYRQVRDWAGAMLAGSLEDVPEGMEPGPLQAGPVR</sequence>
<organism evidence="1 2">
    <name type="scientific">Microlunatus parietis</name>
    <dbReference type="NCBI Taxonomy" id="682979"/>
    <lineage>
        <taxon>Bacteria</taxon>
        <taxon>Bacillati</taxon>
        <taxon>Actinomycetota</taxon>
        <taxon>Actinomycetes</taxon>
        <taxon>Propionibacteriales</taxon>
        <taxon>Propionibacteriaceae</taxon>
        <taxon>Microlunatus</taxon>
    </lineage>
</organism>
<proteinExistence type="predicted"/>
<accession>A0A7Y9I9Y8</accession>
<dbReference type="SUPFAM" id="SSF51621">
    <property type="entry name" value="Phosphoenolpyruvate/pyruvate domain"/>
    <property type="match status" value="1"/>
</dbReference>
<dbReference type="AlphaFoldDB" id="A0A7Y9I9Y8"/>
<dbReference type="PANTHER" id="PTHR42905">
    <property type="entry name" value="PHOSPHOENOLPYRUVATE CARBOXYLASE"/>
    <property type="match status" value="1"/>
</dbReference>
<dbReference type="Pfam" id="PF13714">
    <property type="entry name" value="PEP_mutase"/>
    <property type="match status" value="1"/>
</dbReference>
<dbReference type="InterPro" id="IPR015813">
    <property type="entry name" value="Pyrv/PenolPyrv_kinase-like_dom"/>
</dbReference>
<dbReference type="RefSeq" id="WP_218871491.1">
    <property type="nucleotide sequence ID" value="NZ_JACCBU010000001.1"/>
</dbReference>
<dbReference type="PANTHER" id="PTHR42905:SF16">
    <property type="entry name" value="CARBOXYPHOSPHONOENOLPYRUVATE PHOSPHONOMUTASE-LIKE PROTEIN (AFU_ORTHOLOGUE AFUA_5G07230)"/>
    <property type="match status" value="1"/>
</dbReference>
<keyword evidence="2" id="KW-1185">Reference proteome</keyword>
<keyword evidence="1" id="KW-0456">Lyase</keyword>
<dbReference type="Proteomes" id="UP000569914">
    <property type="component" value="Unassembled WGS sequence"/>
</dbReference>